<dbReference type="Proteomes" id="UP000234341">
    <property type="component" value="Unassembled WGS sequence"/>
</dbReference>
<gene>
    <name evidence="2" type="ORF">CYJ10_19410</name>
</gene>
<feature type="transmembrane region" description="Helical" evidence="1">
    <location>
        <begin position="135"/>
        <end position="153"/>
    </location>
</feature>
<accession>A0A2N5C9R4</accession>
<keyword evidence="1" id="KW-0812">Transmembrane</keyword>
<name>A0A2N5C9R4_9BURK</name>
<dbReference type="EMBL" id="PJRP01000009">
    <property type="protein sequence ID" value="PLP98946.1"/>
    <property type="molecule type" value="Genomic_DNA"/>
</dbReference>
<feature type="transmembrane region" description="Helical" evidence="1">
    <location>
        <begin position="189"/>
        <end position="208"/>
    </location>
</feature>
<feature type="transmembrane region" description="Helical" evidence="1">
    <location>
        <begin position="159"/>
        <end position="182"/>
    </location>
</feature>
<protein>
    <submittedName>
        <fullName evidence="2">Uncharacterized protein</fullName>
    </submittedName>
</protein>
<evidence type="ECO:0000256" key="1">
    <source>
        <dbReference type="SAM" id="Phobius"/>
    </source>
</evidence>
<evidence type="ECO:0000313" key="2">
    <source>
        <dbReference type="EMBL" id="PLP98946.1"/>
    </source>
</evidence>
<comment type="caution">
    <text evidence="2">The sequence shown here is derived from an EMBL/GenBank/DDBJ whole genome shotgun (WGS) entry which is preliminary data.</text>
</comment>
<dbReference type="RefSeq" id="WP_101683094.1">
    <property type="nucleotide sequence ID" value="NZ_PJRP01000009.1"/>
</dbReference>
<keyword evidence="1" id="KW-1133">Transmembrane helix</keyword>
<sequence length="248" mass="26175">MPTPSGDSFVIGAGPVCVADGLACRAVAVTVAFRPDSNALMMTEFIADMAPATPRTVVQAAIQIFHRSSFHSLRISTISSRIAVKCMLHAVDALVHAAHIDVHHFAEAIEFDGDSLVHTLQQGVGPPVGFFEPSLVLLLLLPALFFAFLPVLLVPLLALFPVLLVALLVLLSALLVTLLVFLPLPLEPFLVLLPALCRLFLVLLAALLHPCVAFGEHPVHSVIEAANVGVELAPQDSAVANVAVSFGA</sequence>
<keyword evidence="1" id="KW-0472">Membrane</keyword>
<evidence type="ECO:0000313" key="3">
    <source>
        <dbReference type="Proteomes" id="UP000234341"/>
    </source>
</evidence>
<dbReference type="AlphaFoldDB" id="A0A2N5C9R4"/>
<reference evidence="2 3" key="1">
    <citation type="submission" date="2017-12" db="EMBL/GenBank/DDBJ databases">
        <title>Genome sequence of the active heterotrophic nitrifier-denitrifier, Cupriavidus pauculus UM1.</title>
        <authorList>
            <person name="Putonti C."/>
            <person name="Castignetti D."/>
        </authorList>
    </citation>
    <scope>NUCLEOTIDE SEQUENCE [LARGE SCALE GENOMIC DNA]</scope>
    <source>
        <strain evidence="2 3">UM1</strain>
    </source>
</reference>
<organism evidence="2 3">
    <name type="scientific">Cupriavidus pauculus</name>
    <dbReference type="NCBI Taxonomy" id="82633"/>
    <lineage>
        <taxon>Bacteria</taxon>
        <taxon>Pseudomonadati</taxon>
        <taxon>Pseudomonadota</taxon>
        <taxon>Betaproteobacteria</taxon>
        <taxon>Burkholderiales</taxon>
        <taxon>Burkholderiaceae</taxon>
        <taxon>Cupriavidus</taxon>
    </lineage>
</organism>
<proteinExistence type="predicted"/>